<organism evidence="4 5">
    <name type="scientific">Aplosporella prunicola CBS 121167</name>
    <dbReference type="NCBI Taxonomy" id="1176127"/>
    <lineage>
        <taxon>Eukaryota</taxon>
        <taxon>Fungi</taxon>
        <taxon>Dikarya</taxon>
        <taxon>Ascomycota</taxon>
        <taxon>Pezizomycotina</taxon>
        <taxon>Dothideomycetes</taxon>
        <taxon>Dothideomycetes incertae sedis</taxon>
        <taxon>Botryosphaeriales</taxon>
        <taxon>Aplosporellaceae</taxon>
        <taxon>Aplosporella</taxon>
    </lineage>
</organism>
<dbReference type="GO" id="GO:0000981">
    <property type="term" value="F:DNA-binding transcription factor activity, RNA polymerase II-specific"/>
    <property type="evidence" value="ECO:0007669"/>
    <property type="project" value="InterPro"/>
</dbReference>
<dbReference type="GO" id="GO:0008270">
    <property type="term" value="F:zinc ion binding"/>
    <property type="evidence" value="ECO:0007669"/>
    <property type="project" value="InterPro"/>
</dbReference>
<evidence type="ECO:0000256" key="1">
    <source>
        <dbReference type="ARBA" id="ARBA00004123"/>
    </source>
</evidence>
<evidence type="ECO:0000313" key="5">
    <source>
        <dbReference type="Proteomes" id="UP000799438"/>
    </source>
</evidence>
<dbReference type="SUPFAM" id="SSF57701">
    <property type="entry name" value="Zn2/Cys6 DNA-binding domain"/>
    <property type="match status" value="1"/>
</dbReference>
<dbReference type="PANTHER" id="PTHR37534:SF43">
    <property type="entry name" value="FINGER DOMAIN PROTEIN, PUTATIVE (AFU_ORTHOLOGUE AFUA_1G01850)-RELATED"/>
    <property type="match status" value="1"/>
</dbReference>
<dbReference type="GO" id="GO:0005634">
    <property type="term" value="C:nucleus"/>
    <property type="evidence" value="ECO:0007669"/>
    <property type="project" value="UniProtKB-SubCell"/>
</dbReference>
<accession>A0A6A6BP54</accession>
<dbReference type="CDD" id="cd00067">
    <property type="entry name" value="GAL4"/>
    <property type="match status" value="1"/>
</dbReference>
<dbReference type="GeneID" id="54292408"/>
<comment type="subcellular location">
    <subcellularLocation>
        <location evidence="1">Nucleus</location>
    </subcellularLocation>
</comment>
<dbReference type="PROSITE" id="PS50048">
    <property type="entry name" value="ZN2_CY6_FUNGAL_2"/>
    <property type="match status" value="1"/>
</dbReference>
<protein>
    <recommendedName>
        <fullName evidence="3">Zn(2)-C6 fungal-type domain-containing protein</fullName>
    </recommendedName>
</protein>
<dbReference type="OrthoDB" id="3477330at2759"/>
<dbReference type="RefSeq" id="XP_033401584.1">
    <property type="nucleotide sequence ID" value="XM_033534917.1"/>
</dbReference>
<sequence length="553" mass="62919">MMPHQDGSVRRGKTFTGCWTCRDRGVKCGLEKPRCLRCKNAKRTCGGYGIRLIWVDEPGAKAAAGTQRRLLSEVARLNPVDESFLDAWLLELESFDGPHSLRLGPFSVFRLENEASASPQTVQGPMQDADAEIELIDRVMTRNTTLTSCGSFANPSHLTIHPALRPYLVTATARERSLFHHWTSRLSKSLMPTASAKNFWQTIFTPMALGCGDASESSPGHASLLHSIYAIAAFHIAEQQPARKDHVFIGIEHYQASVRYLRQSLQNTNEGQEVVLAAIILLATTDIIVEDSSRWRVHIHGGRDWLRWQGPLWTKGRIASTLYQIFHSTEVIGFSHDMKPNNTVKEQLLESQATDLAGFQSEDYCLDTYLGFPKPLFQAFKRMYELRQMRRPIYPFDMVEIECLLEFGKPTETPSNNISSATEDPIKDYAWTAYYASRIAFEREFRHASPPEVHHHVRNCTHHLEAIYAIECTRNVCGSIYCLFIVACEAEDRALRARLLRLFDKGEMYGFHSVKSAREVVKEVWRHRDCTGSYEPRQRQEIMMAMGLDLLMA</sequence>
<dbReference type="EMBL" id="ML995476">
    <property type="protein sequence ID" value="KAF2145872.1"/>
    <property type="molecule type" value="Genomic_DNA"/>
</dbReference>
<dbReference type="InterPro" id="IPR021858">
    <property type="entry name" value="Fun_TF"/>
</dbReference>
<keyword evidence="2" id="KW-0539">Nucleus</keyword>
<dbReference type="SMART" id="SM00066">
    <property type="entry name" value="GAL4"/>
    <property type="match status" value="1"/>
</dbReference>
<gene>
    <name evidence="4" type="ORF">K452DRAFT_102460</name>
</gene>
<dbReference type="Pfam" id="PF00172">
    <property type="entry name" value="Zn_clus"/>
    <property type="match status" value="1"/>
</dbReference>
<dbReference type="AlphaFoldDB" id="A0A6A6BP54"/>
<dbReference type="InterPro" id="IPR036864">
    <property type="entry name" value="Zn2-C6_fun-type_DNA-bd_sf"/>
</dbReference>
<dbReference type="Proteomes" id="UP000799438">
    <property type="component" value="Unassembled WGS sequence"/>
</dbReference>
<evidence type="ECO:0000259" key="3">
    <source>
        <dbReference type="PROSITE" id="PS50048"/>
    </source>
</evidence>
<dbReference type="Pfam" id="PF11951">
    <property type="entry name" value="Fungal_trans_2"/>
    <property type="match status" value="1"/>
</dbReference>
<name>A0A6A6BP54_9PEZI</name>
<keyword evidence="5" id="KW-1185">Reference proteome</keyword>
<dbReference type="InterPro" id="IPR001138">
    <property type="entry name" value="Zn2Cys6_DnaBD"/>
</dbReference>
<feature type="domain" description="Zn(2)-C6 fungal-type" evidence="3">
    <location>
        <begin position="17"/>
        <end position="45"/>
    </location>
</feature>
<evidence type="ECO:0000313" key="4">
    <source>
        <dbReference type="EMBL" id="KAF2145872.1"/>
    </source>
</evidence>
<dbReference type="GO" id="GO:0000976">
    <property type="term" value="F:transcription cis-regulatory region binding"/>
    <property type="evidence" value="ECO:0007669"/>
    <property type="project" value="TreeGrafter"/>
</dbReference>
<evidence type="ECO:0000256" key="2">
    <source>
        <dbReference type="ARBA" id="ARBA00023242"/>
    </source>
</evidence>
<dbReference type="GO" id="GO:0045944">
    <property type="term" value="P:positive regulation of transcription by RNA polymerase II"/>
    <property type="evidence" value="ECO:0007669"/>
    <property type="project" value="TreeGrafter"/>
</dbReference>
<proteinExistence type="predicted"/>
<reference evidence="4" key="1">
    <citation type="journal article" date="2020" name="Stud. Mycol.">
        <title>101 Dothideomycetes genomes: a test case for predicting lifestyles and emergence of pathogens.</title>
        <authorList>
            <person name="Haridas S."/>
            <person name="Albert R."/>
            <person name="Binder M."/>
            <person name="Bloem J."/>
            <person name="Labutti K."/>
            <person name="Salamov A."/>
            <person name="Andreopoulos B."/>
            <person name="Baker S."/>
            <person name="Barry K."/>
            <person name="Bills G."/>
            <person name="Bluhm B."/>
            <person name="Cannon C."/>
            <person name="Castanera R."/>
            <person name="Culley D."/>
            <person name="Daum C."/>
            <person name="Ezra D."/>
            <person name="Gonzalez J."/>
            <person name="Henrissat B."/>
            <person name="Kuo A."/>
            <person name="Liang C."/>
            <person name="Lipzen A."/>
            <person name="Lutzoni F."/>
            <person name="Magnuson J."/>
            <person name="Mondo S."/>
            <person name="Nolan M."/>
            <person name="Ohm R."/>
            <person name="Pangilinan J."/>
            <person name="Park H.-J."/>
            <person name="Ramirez L."/>
            <person name="Alfaro M."/>
            <person name="Sun H."/>
            <person name="Tritt A."/>
            <person name="Yoshinaga Y."/>
            <person name="Zwiers L.-H."/>
            <person name="Turgeon B."/>
            <person name="Goodwin S."/>
            <person name="Spatafora J."/>
            <person name="Crous P."/>
            <person name="Grigoriev I."/>
        </authorList>
    </citation>
    <scope>NUCLEOTIDE SEQUENCE</scope>
    <source>
        <strain evidence="4">CBS 121167</strain>
    </source>
</reference>
<dbReference type="PANTHER" id="PTHR37534">
    <property type="entry name" value="TRANSCRIPTIONAL ACTIVATOR PROTEIN UGA3"/>
    <property type="match status" value="1"/>
</dbReference>